<proteinExistence type="predicted"/>
<dbReference type="PANTHER" id="PTHR42918:SF6">
    <property type="entry name" value="ELONGATION FACTOR P--(R)-BETA-LYSINE LIGASE"/>
    <property type="match status" value="1"/>
</dbReference>
<keyword evidence="1" id="KW-0436">Ligase</keyword>
<dbReference type="InterPro" id="IPR004364">
    <property type="entry name" value="Aa-tRNA-synt_II"/>
</dbReference>
<organism evidence="5 6">
    <name type="scientific">Hwanghaeella grinnelliae</name>
    <dbReference type="NCBI Taxonomy" id="2500179"/>
    <lineage>
        <taxon>Bacteria</taxon>
        <taxon>Pseudomonadati</taxon>
        <taxon>Pseudomonadota</taxon>
        <taxon>Alphaproteobacteria</taxon>
        <taxon>Rhodospirillales</taxon>
        <taxon>Rhodospirillaceae</taxon>
        <taxon>Hwanghaeella</taxon>
    </lineage>
</organism>
<dbReference type="GO" id="GO:0005524">
    <property type="term" value="F:ATP binding"/>
    <property type="evidence" value="ECO:0007669"/>
    <property type="project" value="UniProtKB-KW"/>
</dbReference>
<accession>A0A3S3UL20</accession>
<dbReference type="PANTHER" id="PTHR42918">
    <property type="entry name" value="LYSYL-TRNA SYNTHETASE"/>
    <property type="match status" value="1"/>
</dbReference>
<dbReference type="NCBIfam" id="NF006828">
    <property type="entry name" value="PRK09350.1"/>
    <property type="match status" value="1"/>
</dbReference>
<dbReference type="InterPro" id="IPR004525">
    <property type="entry name" value="EpmA"/>
</dbReference>
<keyword evidence="2" id="KW-0547">Nucleotide-binding</keyword>
<dbReference type="EMBL" id="SADE01000004">
    <property type="protein sequence ID" value="RVU33753.1"/>
    <property type="molecule type" value="Genomic_DNA"/>
</dbReference>
<keyword evidence="6" id="KW-1185">Reference proteome</keyword>
<dbReference type="InterPro" id="IPR006195">
    <property type="entry name" value="aa-tRNA-synth_II"/>
</dbReference>
<comment type="caution">
    <text evidence="5">The sequence shown here is derived from an EMBL/GenBank/DDBJ whole genome shotgun (WGS) entry which is preliminary data.</text>
</comment>
<dbReference type="Proteomes" id="UP000287447">
    <property type="component" value="Unassembled WGS sequence"/>
</dbReference>
<gene>
    <name evidence="5" type="primary">genX</name>
    <name evidence="5" type="ORF">EOI86_21650</name>
</gene>
<dbReference type="GO" id="GO:0004824">
    <property type="term" value="F:lysine-tRNA ligase activity"/>
    <property type="evidence" value="ECO:0007669"/>
    <property type="project" value="InterPro"/>
</dbReference>
<evidence type="ECO:0000313" key="6">
    <source>
        <dbReference type="Proteomes" id="UP000287447"/>
    </source>
</evidence>
<evidence type="ECO:0000259" key="4">
    <source>
        <dbReference type="PROSITE" id="PS50862"/>
    </source>
</evidence>
<feature type="domain" description="Aminoacyl-transfer RNA synthetases class-II family profile" evidence="4">
    <location>
        <begin position="29"/>
        <end position="351"/>
    </location>
</feature>
<dbReference type="NCBIfam" id="TIGR00462">
    <property type="entry name" value="genX"/>
    <property type="match status" value="1"/>
</dbReference>
<name>A0A3S3UL20_9PROT</name>
<evidence type="ECO:0000256" key="1">
    <source>
        <dbReference type="ARBA" id="ARBA00022598"/>
    </source>
</evidence>
<dbReference type="GO" id="GO:0000049">
    <property type="term" value="F:tRNA binding"/>
    <property type="evidence" value="ECO:0007669"/>
    <property type="project" value="TreeGrafter"/>
</dbReference>
<dbReference type="SUPFAM" id="SSF55681">
    <property type="entry name" value="Class II aaRS and biotin synthetases"/>
    <property type="match status" value="1"/>
</dbReference>
<dbReference type="RefSeq" id="WP_127767783.1">
    <property type="nucleotide sequence ID" value="NZ_SADE01000004.1"/>
</dbReference>
<evidence type="ECO:0000256" key="3">
    <source>
        <dbReference type="ARBA" id="ARBA00022840"/>
    </source>
</evidence>
<dbReference type="OrthoDB" id="9801152at2"/>
<dbReference type="InterPro" id="IPR045864">
    <property type="entry name" value="aa-tRNA-synth_II/BPL/LPL"/>
</dbReference>
<evidence type="ECO:0000256" key="2">
    <source>
        <dbReference type="ARBA" id="ARBA00022741"/>
    </source>
</evidence>
<dbReference type="GO" id="GO:0005829">
    <property type="term" value="C:cytosol"/>
    <property type="evidence" value="ECO:0007669"/>
    <property type="project" value="TreeGrafter"/>
</dbReference>
<protein>
    <submittedName>
        <fullName evidence="5">EF-P lysine aminoacylase GenX</fullName>
    </submittedName>
</protein>
<evidence type="ECO:0000313" key="5">
    <source>
        <dbReference type="EMBL" id="RVU33753.1"/>
    </source>
</evidence>
<reference evidence="6" key="1">
    <citation type="submission" date="2019-01" db="EMBL/GenBank/DDBJ databases">
        <title>Gri0909 isolated from a small marine red alga.</title>
        <authorList>
            <person name="Kim J."/>
            <person name="Jeong S.E."/>
            <person name="Jeon C.O."/>
        </authorList>
    </citation>
    <scope>NUCLEOTIDE SEQUENCE [LARGE SCALE GENOMIC DNA]</scope>
    <source>
        <strain evidence="6">Gri0909</strain>
    </source>
</reference>
<keyword evidence="3" id="KW-0067">ATP-binding</keyword>
<dbReference type="PROSITE" id="PS50862">
    <property type="entry name" value="AA_TRNA_LIGASE_II"/>
    <property type="match status" value="1"/>
</dbReference>
<dbReference type="Pfam" id="PF00152">
    <property type="entry name" value="tRNA-synt_2"/>
    <property type="match status" value="1"/>
</dbReference>
<dbReference type="Gene3D" id="3.30.930.10">
    <property type="entry name" value="Bira Bifunctional Protein, Domain 2"/>
    <property type="match status" value="1"/>
</dbReference>
<dbReference type="GO" id="GO:0006430">
    <property type="term" value="P:lysyl-tRNA aminoacylation"/>
    <property type="evidence" value="ECO:0007669"/>
    <property type="project" value="InterPro"/>
</dbReference>
<dbReference type="AlphaFoldDB" id="A0A3S3UL20"/>
<sequence>MTSKAGRDRWWSRDAMAARMPNLRRRAHVRNATRRFFDNAGFTEVETPALQVSPGLEPHLAAFETIMLPPGRGGGPSLKRYLHTSPEFAMKKLLAGGMEKIWQLTPVFRNAEGASTHQPEFKMIEWYRAGEDYRVLMQDCVDLLRACVPEGESYRFRGKQSVPHGDWQVVTVDDAFDLYCGIDLPKTREGAATGSMPEPGGLAQDAVRIGVRTAEGDTWDDIFFRIFAEKIEPALGHPAPTILTDYPVHMAALSRPKPEDPSLAERFEVYVCGLELANAFGELTDAAEQRRRFEADMDLKQELYGERYPIDDDFLDAVAQMPPASGIALGFDRLVMLACGADDIKDVLWAPVDQDS</sequence>